<proteinExistence type="predicted"/>
<dbReference type="AlphaFoldDB" id="A0A0V0IV24"/>
<protein>
    <submittedName>
        <fullName evidence="2">Putative ovule protein</fullName>
    </submittedName>
</protein>
<name>A0A0V0IV24_SOLCH</name>
<evidence type="ECO:0000256" key="1">
    <source>
        <dbReference type="SAM" id="Phobius"/>
    </source>
</evidence>
<keyword evidence="1" id="KW-0812">Transmembrane</keyword>
<sequence>MIFITSKYLFFPLSTCVFPFPLLPFSHTIFSSQYPTLFPITITIGLVESFHLKNPKKMSSPVVSRLLYFPSPIFGYLYVPLRNTD</sequence>
<reference evidence="2" key="1">
    <citation type="submission" date="2015-12" db="EMBL/GenBank/DDBJ databases">
        <title>Gene expression during late stages of embryo sac development: a critical building block for successful pollen-pistil interactions.</title>
        <authorList>
            <person name="Liu Y."/>
            <person name="Joly V."/>
            <person name="Sabar M."/>
            <person name="Matton D.P."/>
        </authorList>
    </citation>
    <scope>NUCLEOTIDE SEQUENCE</scope>
</reference>
<organism evidence="2">
    <name type="scientific">Solanum chacoense</name>
    <name type="common">Chaco potato</name>
    <dbReference type="NCBI Taxonomy" id="4108"/>
    <lineage>
        <taxon>Eukaryota</taxon>
        <taxon>Viridiplantae</taxon>
        <taxon>Streptophyta</taxon>
        <taxon>Embryophyta</taxon>
        <taxon>Tracheophyta</taxon>
        <taxon>Spermatophyta</taxon>
        <taxon>Magnoliopsida</taxon>
        <taxon>eudicotyledons</taxon>
        <taxon>Gunneridae</taxon>
        <taxon>Pentapetalae</taxon>
        <taxon>asterids</taxon>
        <taxon>lamiids</taxon>
        <taxon>Solanales</taxon>
        <taxon>Solanaceae</taxon>
        <taxon>Solanoideae</taxon>
        <taxon>Solaneae</taxon>
        <taxon>Solanum</taxon>
    </lineage>
</organism>
<dbReference type="EMBL" id="GEDG01002013">
    <property type="protein sequence ID" value="JAP36376.1"/>
    <property type="molecule type" value="Transcribed_RNA"/>
</dbReference>
<feature type="transmembrane region" description="Helical" evidence="1">
    <location>
        <begin position="7"/>
        <end position="26"/>
    </location>
</feature>
<evidence type="ECO:0000313" key="2">
    <source>
        <dbReference type="EMBL" id="JAP36376.1"/>
    </source>
</evidence>
<accession>A0A0V0IV24</accession>
<feature type="transmembrane region" description="Helical" evidence="1">
    <location>
        <begin position="62"/>
        <end position="79"/>
    </location>
</feature>
<keyword evidence="1" id="KW-1133">Transmembrane helix</keyword>
<keyword evidence="1" id="KW-0472">Membrane</keyword>